<evidence type="ECO:0000256" key="2">
    <source>
        <dbReference type="ARBA" id="ARBA00023043"/>
    </source>
</evidence>
<sequence length="1146" mass="127488">MPQAPRIPKAEWQVHKALITDLWINQNKTLDEVMQHMAALGFCPSRPQWIRKINVNWNLRKNSTKEEWQHAISILSERKENGKETDLLMNGRIVPSKKRMKALKRYPTSQTKQIAPDSDQFRAVAVSTPPASDQREVPRGNLPSFHIRETIRNCICISDARELRHNRSSYVPGPNELLNDVESCILYEIDALENPYVPESVSRTIEKVDEMFPVLDVHRSKEQSQQPVWIQIFQALLLISTNNLWHDIKTSFSCLDYFLDLVLSTGHLEGLETLLIETKETNGKLATHLLFSALREDTDQNLELMRFLLDSGVYPNSTNPKLSVSSCWWTALHEAVYWDSQWSVSVLIEFGADPHPCLDTLSNKSALEIPREHLLDCSIRELPKAPGECDIFDGYGHRHEVPPLFQAIRNGSLHCAQKLLDAGVDPNYFHPSLLTALHCAIDMHDVGMVEMLIKAGALPDTLPSWEPIDSLGISAWAIDNPKTVFTPLQAAVRSKNLPIVRHLLYSGAKPDRVGTMERYQDMGFCYTGSVESCLQTSASAGNYVMMCLLLTSGANPNSNHKDTPTALQNVCGSASMSPLERYHAASLLLDHGADINASPATQGGRTALQAAVEVEDHRLVNLLLSEEADPNTPATSGGVTALEAAINSGSKSLKRLLVEKGVLVPPSNPENSENSEKSERRTLELAVSSGNITVMKSVFGVRNGPSWFLSDENVERAVKAAIMRENLDLVKRLSNIYPQVDRFWVLCETVWQEKYEILEGILSWLPPHIPNWPSFTRPSLTQPSPLWIALHQRNRRMVRRLLLAGADPSQMSRHICRLELSDTRHCPVGRYRNLELPIRQAIAPGHGPWEEDTEMVELLVSHGAQINCSANGKNSPLILALEEKKYKIAEFLLHKGANPNVVDNIGNPAIAYALRNANYSLVETFINHGTDATKSSPSWGSPILALATHGRRDGLNEMQDLAKTCQLLLSSGADVNAEPTSLSKMTALQISVFGDIPVLVDMFIEAGADIHAPAFQDYGYTALQAAAFTRNFKLAKRLVEMGVDINAPPAEWGGSTAFEYAAISGHINMATFLLEHGASINPAWSRVGLTALEGASQNGRLNMIHFLLKNDQDPDTVEERCQDSARLAEDEGFTRIATFLREYRRP</sequence>
<dbReference type="Pfam" id="PF00023">
    <property type="entry name" value="Ank"/>
    <property type="match status" value="1"/>
</dbReference>
<reference evidence="5 6" key="1">
    <citation type="journal article" date="2018" name="PLoS Pathog.">
        <title>Evolution of structural diversity of trichothecenes, a family of toxins produced by plant pathogenic and entomopathogenic fungi.</title>
        <authorList>
            <person name="Proctor R.H."/>
            <person name="McCormick S.P."/>
            <person name="Kim H.S."/>
            <person name="Cardoza R.E."/>
            <person name="Stanley A.M."/>
            <person name="Lindo L."/>
            <person name="Kelly A."/>
            <person name="Brown D.W."/>
            <person name="Lee T."/>
            <person name="Vaughan M.M."/>
            <person name="Alexander N.J."/>
            <person name="Busman M."/>
            <person name="Gutierrez S."/>
        </authorList>
    </citation>
    <scope>NUCLEOTIDE SEQUENCE [LARGE SCALE GENOMIC DNA]</scope>
    <source>
        <strain evidence="5 6">NRRL 13405</strain>
    </source>
</reference>
<protein>
    <recommendedName>
        <fullName evidence="4">Clr5 domain-containing protein</fullName>
    </recommendedName>
</protein>
<dbReference type="Gene3D" id="1.25.40.20">
    <property type="entry name" value="Ankyrin repeat-containing domain"/>
    <property type="match status" value="2"/>
</dbReference>
<dbReference type="PANTHER" id="PTHR24123:SF33">
    <property type="entry name" value="PROTEIN HOS4"/>
    <property type="match status" value="1"/>
</dbReference>
<comment type="caution">
    <text evidence="5">The sequence shown here is derived from an EMBL/GenBank/DDBJ whole genome shotgun (WGS) entry which is preliminary data.</text>
</comment>
<feature type="repeat" description="ANK" evidence="3">
    <location>
        <begin position="603"/>
        <end position="635"/>
    </location>
</feature>
<dbReference type="STRING" id="2594813.A0A395N4Q5"/>
<dbReference type="SUPFAM" id="SSF48403">
    <property type="entry name" value="Ankyrin repeat"/>
    <property type="match status" value="3"/>
</dbReference>
<dbReference type="InterPro" id="IPR051165">
    <property type="entry name" value="Multifunctional_ANK_Repeat"/>
</dbReference>
<evidence type="ECO:0000313" key="5">
    <source>
        <dbReference type="EMBL" id="RFN55106.1"/>
    </source>
</evidence>
<feature type="repeat" description="ANK" evidence="3">
    <location>
        <begin position="1053"/>
        <end position="1081"/>
    </location>
</feature>
<feature type="repeat" description="ANK" evidence="3">
    <location>
        <begin position="1087"/>
        <end position="1119"/>
    </location>
</feature>
<dbReference type="AlphaFoldDB" id="A0A395N4Q5"/>
<evidence type="ECO:0000256" key="1">
    <source>
        <dbReference type="ARBA" id="ARBA00022737"/>
    </source>
</evidence>
<feature type="repeat" description="ANK" evidence="3">
    <location>
        <begin position="872"/>
        <end position="904"/>
    </location>
</feature>
<dbReference type="PROSITE" id="PS50297">
    <property type="entry name" value="ANK_REP_REGION"/>
    <property type="match status" value="3"/>
</dbReference>
<name>A0A395N4Q5_9HYPO</name>
<keyword evidence="6" id="KW-1185">Reference proteome</keyword>
<dbReference type="InterPro" id="IPR036770">
    <property type="entry name" value="Ankyrin_rpt-contain_sf"/>
</dbReference>
<proteinExistence type="predicted"/>
<dbReference type="Pfam" id="PF14420">
    <property type="entry name" value="Clr5"/>
    <property type="match status" value="1"/>
</dbReference>
<dbReference type="InterPro" id="IPR025676">
    <property type="entry name" value="Clr5_dom"/>
</dbReference>
<dbReference type="Proteomes" id="UP000265631">
    <property type="component" value="Unassembled WGS sequence"/>
</dbReference>
<feature type="domain" description="Clr5" evidence="4">
    <location>
        <begin position="9"/>
        <end position="61"/>
    </location>
</feature>
<evidence type="ECO:0000256" key="3">
    <source>
        <dbReference type="PROSITE-ProRule" id="PRU00023"/>
    </source>
</evidence>
<dbReference type="Pfam" id="PF13637">
    <property type="entry name" value="Ank_4"/>
    <property type="match status" value="1"/>
</dbReference>
<keyword evidence="2 3" id="KW-0040">ANK repeat</keyword>
<dbReference type="PANTHER" id="PTHR24123">
    <property type="entry name" value="ANKYRIN REPEAT-CONTAINING"/>
    <property type="match status" value="1"/>
</dbReference>
<dbReference type="PROSITE" id="PS50088">
    <property type="entry name" value="ANK_REPEAT"/>
    <property type="match status" value="5"/>
</dbReference>
<evidence type="ECO:0000259" key="4">
    <source>
        <dbReference type="Pfam" id="PF14420"/>
    </source>
</evidence>
<evidence type="ECO:0000313" key="6">
    <source>
        <dbReference type="Proteomes" id="UP000265631"/>
    </source>
</evidence>
<dbReference type="InterPro" id="IPR002110">
    <property type="entry name" value="Ankyrin_rpt"/>
</dbReference>
<dbReference type="Pfam" id="PF12796">
    <property type="entry name" value="Ank_2"/>
    <property type="match status" value="4"/>
</dbReference>
<feature type="repeat" description="ANK" evidence="3">
    <location>
        <begin position="1018"/>
        <end position="1050"/>
    </location>
</feature>
<accession>A0A395N4Q5</accession>
<dbReference type="SMART" id="SM00248">
    <property type="entry name" value="ANK"/>
    <property type="match status" value="18"/>
</dbReference>
<dbReference type="EMBL" id="PXXK01000010">
    <property type="protein sequence ID" value="RFN55106.1"/>
    <property type="molecule type" value="Genomic_DNA"/>
</dbReference>
<gene>
    <name evidence="5" type="ORF">FIE12Z_618</name>
</gene>
<keyword evidence="1" id="KW-0677">Repeat</keyword>
<dbReference type="OrthoDB" id="539213at2759"/>
<organism evidence="5 6">
    <name type="scientific">Fusarium flagelliforme</name>
    <dbReference type="NCBI Taxonomy" id="2675880"/>
    <lineage>
        <taxon>Eukaryota</taxon>
        <taxon>Fungi</taxon>
        <taxon>Dikarya</taxon>
        <taxon>Ascomycota</taxon>
        <taxon>Pezizomycotina</taxon>
        <taxon>Sordariomycetes</taxon>
        <taxon>Hypocreomycetidae</taxon>
        <taxon>Hypocreales</taxon>
        <taxon>Nectriaceae</taxon>
        <taxon>Fusarium</taxon>
        <taxon>Fusarium incarnatum-equiseti species complex</taxon>
    </lineage>
</organism>